<evidence type="ECO:0000313" key="1">
    <source>
        <dbReference type="EMBL" id="KCW84852.1"/>
    </source>
</evidence>
<dbReference type="EMBL" id="KK198754">
    <property type="protein sequence ID" value="KCW84852.1"/>
    <property type="molecule type" value="Genomic_DNA"/>
</dbReference>
<sequence length="66" mass="7453">MPLLWKLETRHGVSLYSVSHCFYLISVPACDNNLDFQLGILAKTLSLKKPRGSEYHSFPGLCVPLF</sequence>
<accession>A0A059D2N2</accession>
<reference evidence="1" key="1">
    <citation type="submission" date="2013-07" db="EMBL/GenBank/DDBJ databases">
        <title>The genome of Eucalyptus grandis.</title>
        <authorList>
            <person name="Schmutz J."/>
            <person name="Hayes R."/>
            <person name="Myburg A."/>
            <person name="Tuskan G."/>
            <person name="Grattapaglia D."/>
            <person name="Rokhsar D.S."/>
        </authorList>
    </citation>
    <scope>NUCLEOTIDE SEQUENCE</scope>
    <source>
        <tissue evidence="1">Leaf extractions</tissue>
    </source>
</reference>
<dbReference type="AlphaFoldDB" id="A0A059D2N2"/>
<protein>
    <submittedName>
        <fullName evidence="1">Uncharacterized protein</fullName>
    </submittedName>
</protein>
<dbReference type="InParanoid" id="A0A059D2N2"/>
<name>A0A059D2N2_EUCGR</name>
<dbReference type="Gramene" id="KCW84852">
    <property type="protein sequence ID" value="KCW84852"/>
    <property type="gene ID" value="EUGRSUZ_B01681"/>
</dbReference>
<gene>
    <name evidence="1" type="ORF">EUGRSUZ_B01681</name>
</gene>
<proteinExistence type="predicted"/>
<organism evidence="1">
    <name type="scientific">Eucalyptus grandis</name>
    <name type="common">Flooded gum</name>
    <dbReference type="NCBI Taxonomy" id="71139"/>
    <lineage>
        <taxon>Eukaryota</taxon>
        <taxon>Viridiplantae</taxon>
        <taxon>Streptophyta</taxon>
        <taxon>Embryophyta</taxon>
        <taxon>Tracheophyta</taxon>
        <taxon>Spermatophyta</taxon>
        <taxon>Magnoliopsida</taxon>
        <taxon>eudicotyledons</taxon>
        <taxon>Gunneridae</taxon>
        <taxon>Pentapetalae</taxon>
        <taxon>rosids</taxon>
        <taxon>malvids</taxon>
        <taxon>Myrtales</taxon>
        <taxon>Myrtaceae</taxon>
        <taxon>Myrtoideae</taxon>
        <taxon>Eucalypteae</taxon>
        <taxon>Eucalyptus</taxon>
    </lineage>
</organism>